<gene>
    <name evidence="2" type="ORF">PFICI_00922</name>
</gene>
<keyword evidence="3" id="KW-1185">Reference proteome</keyword>
<dbReference type="OrthoDB" id="4777753at2759"/>
<evidence type="ECO:0000313" key="3">
    <source>
        <dbReference type="Proteomes" id="UP000030651"/>
    </source>
</evidence>
<dbReference type="GeneID" id="19265935"/>
<protein>
    <recommendedName>
        <fullName evidence="4">CCHC-type domain-containing protein</fullName>
    </recommendedName>
</protein>
<evidence type="ECO:0008006" key="4">
    <source>
        <dbReference type="Google" id="ProtNLM"/>
    </source>
</evidence>
<reference evidence="3" key="1">
    <citation type="journal article" date="2015" name="BMC Genomics">
        <title>Genomic and transcriptomic analysis of the endophytic fungus Pestalotiopsis fici reveals its lifestyle and high potential for synthesis of natural products.</title>
        <authorList>
            <person name="Wang X."/>
            <person name="Zhang X."/>
            <person name="Liu L."/>
            <person name="Xiang M."/>
            <person name="Wang W."/>
            <person name="Sun X."/>
            <person name="Che Y."/>
            <person name="Guo L."/>
            <person name="Liu G."/>
            <person name="Guo L."/>
            <person name="Wang C."/>
            <person name="Yin W.B."/>
            <person name="Stadler M."/>
            <person name="Zhang X."/>
            <person name="Liu X."/>
        </authorList>
    </citation>
    <scope>NUCLEOTIDE SEQUENCE [LARGE SCALE GENOMIC DNA]</scope>
    <source>
        <strain evidence="3">W106-1 / CGMCC3.15140</strain>
    </source>
</reference>
<accession>W3XM74</accession>
<name>W3XM74_PESFW</name>
<sequence length="346" mass="38494">MFVSFPTAEESRQIHSQEEPHIPESSLPSVPAHPFVDQPCNGQTLPQTQGSGCTTQPSRNNESSPNQADPVDNAIAIHGAPDATLPDSQRYPGFKEATLETHWIDGSRGLVNKRTGQAHMQTVLRTANQFVIMSFPLSKATELTDQFITERATSSYTGVVFTLLQLHPWDTQGNIMRVPRRIPSNCAPDVSKDDVSCALCGDKSHRLEDCVGPPNRFKGAILGCPACNTLMHSFDDCPQVKGTTGKAPMSLERKFELIVVKRQDKPMFLCDPGFTPEDYANLLPRYPIRAMPWSPSFTRDQFDKGGPWLQYNYQTATPELPRDPWGERTLQALRSGRVPEIWPGYA</sequence>
<proteinExistence type="predicted"/>
<dbReference type="HOGENOM" id="CLU_801938_0_0_1"/>
<evidence type="ECO:0000256" key="1">
    <source>
        <dbReference type="SAM" id="MobiDB-lite"/>
    </source>
</evidence>
<evidence type="ECO:0000313" key="2">
    <source>
        <dbReference type="EMBL" id="ETS87094.1"/>
    </source>
</evidence>
<feature type="compositionally biased region" description="Polar residues" evidence="1">
    <location>
        <begin position="40"/>
        <end position="67"/>
    </location>
</feature>
<dbReference type="SUPFAM" id="SSF57756">
    <property type="entry name" value="Retrovirus zinc finger-like domains"/>
    <property type="match status" value="1"/>
</dbReference>
<dbReference type="GO" id="GO:0008270">
    <property type="term" value="F:zinc ion binding"/>
    <property type="evidence" value="ECO:0007669"/>
    <property type="project" value="InterPro"/>
</dbReference>
<dbReference type="InterPro" id="IPR036875">
    <property type="entry name" value="Znf_CCHC_sf"/>
</dbReference>
<dbReference type="RefSeq" id="XP_007827694.1">
    <property type="nucleotide sequence ID" value="XM_007829503.1"/>
</dbReference>
<dbReference type="KEGG" id="pfy:PFICI_00922"/>
<feature type="region of interest" description="Disordered" evidence="1">
    <location>
        <begin position="1"/>
        <end position="72"/>
    </location>
</feature>
<dbReference type="AlphaFoldDB" id="W3XM74"/>
<feature type="compositionally biased region" description="Basic and acidic residues" evidence="1">
    <location>
        <begin position="9"/>
        <end position="22"/>
    </location>
</feature>
<organism evidence="2 3">
    <name type="scientific">Pestalotiopsis fici (strain W106-1 / CGMCC3.15140)</name>
    <dbReference type="NCBI Taxonomy" id="1229662"/>
    <lineage>
        <taxon>Eukaryota</taxon>
        <taxon>Fungi</taxon>
        <taxon>Dikarya</taxon>
        <taxon>Ascomycota</taxon>
        <taxon>Pezizomycotina</taxon>
        <taxon>Sordariomycetes</taxon>
        <taxon>Xylariomycetidae</taxon>
        <taxon>Amphisphaeriales</taxon>
        <taxon>Sporocadaceae</taxon>
        <taxon>Pestalotiopsis</taxon>
    </lineage>
</organism>
<dbReference type="Proteomes" id="UP000030651">
    <property type="component" value="Unassembled WGS sequence"/>
</dbReference>
<dbReference type="EMBL" id="KI912109">
    <property type="protein sequence ID" value="ETS87094.1"/>
    <property type="molecule type" value="Genomic_DNA"/>
</dbReference>
<dbReference type="GO" id="GO:0003676">
    <property type="term" value="F:nucleic acid binding"/>
    <property type="evidence" value="ECO:0007669"/>
    <property type="project" value="InterPro"/>
</dbReference>
<dbReference type="InParanoid" id="W3XM74"/>